<evidence type="ECO:0000313" key="2">
    <source>
        <dbReference type="EMBL" id="TDG35184.1"/>
    </source>
</evidence>
<name>A0A4R5MI18_9SPHI</name>
<dbReference type="AlphaFoldDB" id="A0A4R5MI18"/>
<keyword evidence="1" id="KW-0472">Membrane</keyword>
<keyword evidence="3" id="KW-1185">Reference proteome</keyword>
<feature type="transmembrane region" description="Helical" evidence="1">
    <location>
        <begin position="524"/>
        <end position="542"/>
    </location>
</feature>
<accession>A0A4R5MI18</accession>
<gene>
    <name evidence="2" type="ORF">EZJ43_14900</name>
</gene>
<evidence type="ECO:0000313" key="3">
    <source>
        <dbReference type="Proteomes" id="UP000295668"/>
    </source>
</evidence>
<evidence type="ECO:0008006" key="4">
    <source>
        <dbReference type="Google" id="ProtNLM"/>
    </source>
</evidence>
<organism evidence="2 3">
    <name type="scientific">Pedobacter changchengzhani</name>
    <dbReference type="NCBI Taxonomy" id="2529274"/>
    <lineage>
        <taxon>Bacteria</taxon>
        <taxon>Pseudomonadati</taxon>
        <taxon>Bacteroidota</taxon>
        <taxon>Sphingobacteriia</taxon>
        <taxon>Sphingobacteriales</taxon>
        <taxon>Sphingobacteriaceae</taxon>
        <taxon>Pedobacter</taxon>
    </lineage>
</organism>
<keyword evidence="1" id="KW-1133">Transmembrane helix</keyword>
<reference evidence="2 3" key="1">
    <citation type="submission" date="2019-02" db="EMBL/GenBank/DDBJ databases">
        <title>Pedobacter sp. nov., a novel speices isolated from soil of pinguins habitat in Antarcitica.</title>
        <authorList>
            <person name="He R.-H."/>
        </authorList>
    </citation>
    <scope>NUCLEOTIDE SEQUENCE [LARGE SCALE GENOMIC DNA]</scope>
    <source>
        <strain evidence="2 3">E01020</strain>
    </source>
</reference>
<evidence type="ECO:0000256" key="1">
    <source>
        <dbReference type="SAM" id="Phobius"/>
    </source>
</evidence>
<dbReference type="OrthoDB" id="1148284at2"/>
<protein>
    <recommendedName>
        <fullName evidence="4">WG repeat-containing protein</fullName>
    </recommendedName>
</protein>
<dbReference type="EMBL" id="SJCY01000012">
    <property type="protein sequence ID" value="TDG35184.1"/>
    <property type="molecule type" value="Genomic_DNA"/>
</dbReference>
<keyword evidence="1" id="KW-0812">Transmembrane</keyword>
<comment type="caution">
    <text evidence="2">The sequence shown here is derived from an EMBL/GenBank/DDBJ whole genome shotgun (WGS) entry which is preliminary data.</text>
</comment>
<sequence length="545" mass="61478">MMRIIILILLTVFASNLVKASECYDYHTIRTTKLVTIGGSMYFQFTEKDQNGFTYVQQENKLLKGIDVASYKLYGEDESGFVFADKSGVFNLNKNEQYDGIDAKFYKILNAGEGVKNINGRLFLLNGKWSFISNAYNKTTKFDLPKLPLNIVNVKSWSNGFYVKDDKNVYAVKLDISDTKKYQIKMLPGVSPAETVYYGCSPGLNEDYLADKNTMFSIRTDGDFVDITQQLYALGFSSGFNAMRLLDAKIPLWQTGNFILKKRDGASSTRKNPLTGEVIDVEYAYSSAKLLEPQAGETSYTFFKNHIYPIWDDNFSLPSQIKISANQLVAVEGKLFKGPDFYYMGNTDNYKIASINISANAKFYPAIPSYSGYLPKALVDGKFIYFIGERFDLKSENKKALTSKIVKQLGSFYLFNNALHDGTKNYPITADYESLTYLGSFVEVINGCAGDMPNTPQVEVVYHHFFKDADNVYYFNSRDHNWQVIETANGTDYEANDYAGMKALHKIKNVKFAIEAKVITSTNYSLLAICVVVLGLAGFVIFKKK</sequence>
<dbReference type="Proteomes" id="UP000295668">
    <property type="component" value="Unassembled WGS sequence"/>
</dbReference>
<dbReference type="RefSeq" id="WP_133263510.1">
    <property type="nucleotide sequence ID" value="NZ_SJCY01000012.1"/>
</dbReference>
<proteinExistence type="predicted"/>